<dbReference type="GO" id="GO:0016020">
    <property type="term" value="C:membrane"/>
    <property type="evidence" value="ECO:0007669"/>
    <property type="project" value="UniProtKB-SubCell"/>
</dbReference>
<dbReference type="PANTHER" id="PTHR30168:SF0">
    <property type="entry name" value="INNER MEMBRANE PROTEIN"/>
    <property type="match status" value="1"/>
</dbReference>
<evidence type="ECO:0000256" key="3">
    <source>
        <dbReference type="ARBA" id="ARBA00022989"/>
    </source>
</evidence>
<dbReference type="KEGG" id="pum:HGP31_27300"/>
<gene>
    <name evidence="5" type="ORF">HGP31_27300</name>
</gene>
<dbReference type="Pfam" id="PF04228">
    <property type="entry name" value="Zn_peptidase"/>
    <property type="match status" value="1"/>
</dbReference>
<dbReference type="PANTHER" id="PTHR30168">
    <property type="entry name" value="PUTATIVE MEMBRANE PROTEIN YPFJ"/>
    <property type="match status" value="1"/>
</dbReference>
<evidence type="ECO:0000313" key="6">
    <source>
        <dbReference type="Proteomes" id="UP000501367"/>
    </source>
</evidence>
<dbReference type="RefSeq" id="WP_168758979.1">
    <property type="nucleotide sequence ID" value="NZ_CP051487.1"/>
</dbReference>
<evidence type="ECO:0000313" key="5">
    <source>
        <dbReference type="EMBL" id="QJC81814.1"/>
    </source>
</evidence>
<accession>A0AAE7A0S5</accession>
<dbReference type="Proteomes" id="UP000501367">
    <property type="component" value="Chromosome"/>
</dbReference>
<dbReference type="GO" id="GO:0008237">
    <property type="term" value="F:metallopeptidase activity"/>
    <property type="evidence" value="ECO:0007669"/>
    <property type="project" value="UniProtKB-KW"/>
</dbReference>
<sequence length="289" mass="31546">MLWNKARRSKNVNDIRKGKDARTLTGTTLAAGLAAVALASAGLYSTQNTPADITKLEPSYTLDRPLPQPSIEPEVDLQLTFVQSVLGDTEDTWNQLFAQMGRQYPHPTLTLFNNGVVSGCGFASSGSGPFYCPGNRQVYLDLEFFRTLEQQFSVVGDFARAYIIAHEIGHHVQLELGLSGPFEKALLEQQPVSGDGGLEVRAELQADCLAGVWAHHAQQRLDWLELGDIEAALHAAAMFGDDQLQAARNAQIRPETFSHGTSLQRVNWFKTGFATGLPEACDTFAADVL</sequence>
<keyword evidence="5" id="KW-0482">Metalloprotease</keyword>
<dbReference type="InterPro" id="IPR007343">
    <property type="entry name" value="Uncharacterised_pept_Zn_put"/>
</dbReference>
<keyword evidence="2" id="KW-0812">Transmembrane</keyword>
<protein>
    <submittedName>
        <fullName evidence="5">Metalloprotease</fullName>
    </submittedName>
</protein>
<evidence type="ECO:0000256" key="2">
    <source>
        <dbReference type="ARBA" id="ARBA00022692"/>
    </source>
</evidence>
<comment type="subcellular location">
    <subcellularLocation>
        <location evidence="1">Membrane</location>
        <topology evidence="1">Single-pass membrane protein</topology>
    </subcellularLocation>
</comment>
<dbReference type="AlphaFoldDB" id="A0AAE7A0S5"/>
<evidence type="ECO:0000256" key="1">
    <source>
        <dbReference type="ARBA" id="ARBA00004167"/>
    </source>
</evidence>
<keyword evidence="4" id="KW-0472">Membrane</keyword>
<keyword evidence="5" id="KW-0378">Hydrolase</keyword>
<evidence type="ECO:0000256" key="4">
    <source>
        <dbReference type="ARBA" id="ARBA00023136"/>
    </source>
</evidence>
<name>A0AAE7A0S5_9PSED</name>
<keyword evidence="3" id="KW-1133">Transmembrane helix</keyword>
<keyword evidence="5" id="KW-0645">Protease</keyword>
<proteinExistence type="predicted"/>
<reference evidence="5 6" key="1">
    <citation type="submission" date="2020-04" db="EMBL/GenBank/DDBJ databases">
        <authorList>
            <person name="Yao Y."/>
            <person name="He Z."/>
        </authorList>
    </citation>
    <scope>NUCLEOTIDE SEQUENCE [LARGE SCALE GENOMIC DNA]</scope>
    <source>
        <strain evidence="5 6">CY-1</strain>
    </source>
</reference>
<dbReference type="GeneID" id="72197339"/>
<organism evidence="5 6">
    <name type="scientific">Pseudomonas umsongensis</name>
    <dbReference type="NCBI Taxonomy" id="198618"/>
    <lineage>
        <taxon>Bacteria</taxon>
        <taxon>Pseudomonadati</taxon>
        <taxon>Pseudomonadota</taxon>
        <taxon>Gammaproteobacteria</taxon>
        <taxon>Pseudomonadales</taxon>
        <taxon>Pseudomonadaceae</taxon>
        <taxon>Pseudomonas</taxon>
    </lineage>
</organism>
<dbReference type="EMBL" id="CP051487">
    <property type="protein sequence ID" value="QJC81814.1"/>
    <property type="molecule type" value="Genomic_DNA"/>
</dbReference>